<proteinExistence type="inferred from homology"/>
<dbReference type="InterPro" id="IPR017853">
    <property type="entry name" value="GH"/>
</dbReference>
<dbReference type="EMBL" id="BAAAQM010000033">
    <property type="protein sequence ID" value="GAA1984887.1"/>
    <property type="molecule type" value="Genomic_DNA"/>
</dbReference>
<dbReference type="PANTHER" id="PTHR34142">
    <property type="entry name" value="ENDO-BETA-1,4-GLUCANASE A"/>
    <property type="match status" value="1"/>
</dbReference>
<dbReference type="PANTHER" id="PTHR34142:SF1">
    <property type="entry name" value="GLYCOSIDE HYDROLASE FAMILY 5 DOMAIN-CONTAINING PROTEIN"/>
    <property type="match status" value="1"/>
</dbReference>
<comment type="caution">
    <text evidence="5">The sequence shown here is derived from an EMBL/GenBank/DDBJ whole genome shotgun (WGS) entry which is preliminary data.</text>
</comment>
<protein>
    <recommendedName>
        <fullName evidence="4">Glycoside hydrolase family 5 domain-containing protein</fullName>
    </recommendedName>
</protein>
<evidence type="ECO:0000313" key="5">
    <source>
        <dbReference type="EMBL" id="GAA1984887.1"/>
    </source>
</evidence>
<dbReference type="InterPro" id="IPR001547">
    <property type="entry name" value="Glyco_hydro_5"/>
</dbReference>
<feature type="domain" description="Glycoside hydrolase family 5" evidence="4">
    <location>
        <begin position="22"/>
        <end position="280"/>
    </location>
</feature>
<accession>A0ABN2SEY2</accession>
<evidence type="ECO:0000313" key="6">
    <source>
        <dbReference type="Proteomes" id="UP001499854"/>
    </source>
</evidence>
<organism evidence="5 6">
    <name type="scientific">Catenulispora subtropica</name>
    <dbReference type="NCBI Taxonomy" id="450798"/>
    <lineage>
        <taxon>Bacteria</taxon>
        <taxon>Bacillati</taxon>
        <taxon>Actinomycetota</taxon>
        <taxon>Actinomycetes</taxon>
        <taxon>Catenulisporales</taxon>
        <taxon>Catenulisporaceae</taxon>
        <taxon>Catenulispora</taxon>
    </lineage>
</organism>
<evidence type="ECO:0000259" key="4">
    <source>
        <dbReference type="Pfam" id="PF00150"/>
    </source>
</evidence>
<dbReference type="Proteomes" id="UP001499854">
    <property type="component" value="Unassembled WGS sequence"/>
</dbReference>
<dbReference type="Pfam" id="PF00150">
    <property type="entry name" value="Cellulase"/>
    <property type="match status" value="1"/>
</dbReference>
<dbReference type="SUPFAM" id="SSF51445">
    <property type="entry name" value="(Trans)glycosidases"/>
    <property type="match status" value="1"/>
</dbReference>
<comment type="similarity">
    <text evidence="3">Belongs to the glycosyl hydrolase 5 (cellulase A) family.</text>
</comment>
<sequence length="312" mass="33286">MNRSGAEFACVQGKGIFDGPVDDTSVAAIAAWKVNTVRVPLNEDCWLGASNVPSQYGGATYQNAIKSFVSTLHKHGMVVILDLHWTDGVYTGQSSACSAATATCQKPMPDAANTPAFWSSVAGAFKDDQSTVFDLFNEPYPDFAAGFDSTAGWTCWQNGGTCKGIDYQVAGMQSLVNAVRAAGADNVLMLGGVAYSNDLSQWLQHKPTDPRNNLVASMHSYNFNSCSSSSCWDSQVAPVIAQVPVVAGEIGENDCGHSYIDTLMAWLDAHHTGYAGWTWNTWDCSQGPSLISAYDGTPTNFGAGYKAHLATF</sequence>
<dbReference type="Gene3D" id="3.20.20.80">
    <property type="entry name" value="Glycosidases"/>
    <property type="match status" value="1"/>
</dbReference>
<evidence type="ECO:0000256" key="2">
    <source>
        <dbReference type="ARBA" id="ARBA00023295"/>
    </source>
</evidence>
<name>A0ABN2SEY2_9ACTN</name>
<keyword evidence="2 3" id="KW-0326">Glycosidase</keyword>
<keyword evidence="6" id="KW-1185">Reference proteome</keyword>
<reference evidence="5 6" key="1">
    <citation type="journal article" date="2019" name="Int. J. Syst. Evol. Microbiol.">
        <title>The Global Catalogue of Microorganisms (GCM) 10K type strain sequencing project: providing services to taxonomists for standard genome sequencing and annotation.</title>
        <authorList>
            <consortium name="The Broad Institute Genomics Platform"/>
            <consortium name="The Broad Institute Genome Sequencing Center for Infectious Disease"/>
            <person name="Wu L."/>
            <person name="Ma J."/>
        </authorList>
    </citation>
    <scope>NUCLEOTIDE SEQUENCE [LARGE SCALE GENOMIC DNA]</scope>
    <source>
        <strain evidence="5 6">JCM 16013</strain>
    </source>
</reference>
<keyword evidence="1 3" id="KW-0378">Hydrolase</keyword>
<evidence type="ECO:0000256" key="1">
    <source>
        <dbReference type="ARBA" id="ARBA00022801"/>
    </source>
</evidence>
<gene>
    <name evidence="5" type="ORF">GCM10009838_53790</name>
</gene>
<evidence type="ECO:0000256" key="3">
    <source>
        <dbReference type="RuleBase" id="RU361153"/>
    </source>
</evidence>